<keyword evidence="1" id="KW-0732">Signal</keyword>
<reference evidence="3 4" key="1">
    <citation type="submission" date="2024-03" db="EMBL/GenBank/DDBJ databases">
        <title>Ignisphaera cupida sp. nov., a hyperthermophilic hydrolytic archaeon from a hot spring of Kamchatka, and proposal of Ignisphaeraceae fam. nov.</title>
        <authorList>
            <person name="Podosokorskaya O.A."/>
            <person name="Elcheninov A.G."/>
            <person name="Maltseva A.I."/>
            <person name="Zayulina K.S."/>
            <person name="Novikov A."/>
            <person name="Merkel A.Y."/>
        </authorList>
    </citation>
    <scope>NUCLEOTIDE SEQUENCE [LARGE SCALE GENOMIC DNA]</scope>
    <source>
        <strain evidence="3 4">38H-sp</strain>
    </source>
</reference>
<evidence type="ECO:0000313" key="4">
    <source>
        <dbReference type="Proteomes" id="UP001466331"/>
    </source>
</evidence>
<feature type="signal peptide" evidence="1">
    <location>
        <begin position="1"/>
        <end position="22"/>
    </location>
</feature>
<dbReference type="PROSITE" id="PS51257">
    <property type="entry name" value="PROKAR_LIPOPROTEIN"/>
    <property type="match status" value="1"/>
</dbReference>
<accession>A0ABU9UCB0</accession>
<sequence>MIKRLALIVVLAVLLVSCGQNAIGYGVVMWSDDEKVLQTATIVTVLKESEIYDTYTLTLGDKKVSVPRWQLMFFGSREDAEGFLAKMGRFASVYATATVNALRIRQNPNQTADVVYKLAEGERVKVISGPVTDKDGMSWLEVYTKGGIRGFTAASYLKTQTKHDKEQLEPDIVSRFISSTWRPLYFKEMIENNEIDVYRFGNVYGLFTDKDKGIIRIDLPKLKAEFPFSRILPVSSQELVTEGSNVRIVFTDENEISVQFPYGNKNKTEFFYATDEDMDLIAANEISKREDEFKSLIKDGNRLASNSYGILTINEDKTFKWERNSSIRGKYIPSYAANTGKIDISVIASASLRKNYDGVIGFYFDKTDKSETLYFLYKKESGGIRLYYLSHDAIEDNIVVREPSAPIVLYFTYLP</sequence>
<proteinExistence type="predicted"/>
<feature type="chain" id="PRO_5047064212" evidence="1">
    <location>
        <begin position="23"/>
        <end position="415"/>
    </location>
</feature>
<evidence type="ECO:0000259" key="2">
    <source>
        <dbReference type="Pfam" id="PF08239"/>
    </source>
</evidence>
<dbReference type="Pfam" id="PF08239">
    <property type="entry name" value="SH3_3"/>
    <property type="match status" value="1"/>
</dbReference>
<dbReference type="EMBL" id="JBCHKQ010000003">
    <property type="protein sequence ID" value="MEM5948304.1"/>
    <property type="molecule type" value="Genomic_DNA"/>
</dbReference>
<dbReference type="Proteomes" id="UP001466331">
    <property type="component" value="Unassembled WGS sequence"/>
</dbReference>
<name>A0ABU9UCB0_9SPIR</name>
<protein>
    <submittedName>
        <fullName evidence="3">SH3 domain-containing protein</fullName>
    </submittedName>
</protein>
<keyword evidence="4" id="KW-1185">Reference proteome</keyword>
<dbReference type="InterPro" id="IPR003646">
    <property type="entry name" value="SH3-like_bac-type"/>
</dbReference>
<evidence type="ECO:0000313" key="3">
    <source>
        <dbReference type="EMBL" id="MEM5948304.1"/>
    </source>
</evidence>
<feature type="domain" description="SH3b" evidence="2">
    <location>
        <begin position="101"/>
        <end position="158"/>
    </location>
</feature>
<gene>
    <name evidence="3" type="ORF">WKV44_07085</name>
</gene>
<dbReference type="Gene3D" id="2.30.30.40">
    <property type="entry name" value="SH3 Domains"/>
    <property type="match status" value="1"/>
</dbReference>
<organism evidence="3 4">
    <name type="scientific">Rarispira pelagica</name>
    <dbReference type="NCBI Taxonomy" id="3141764"/>
    <lineage>
        <taxon>Bacteria</taxon>
        <taxon>Pseudomonadati</taxon>
        <taxon>Spirochaetota</taxon>
        <taxon>Spirochaetia</taxon>
        <taxon>Winmispirales</taxon>
        <taxon>Winmispiraceae</taxon>
        <taxon>Rarispira</taxon>
    </lineage>
</organism>
<evidence type="ECO:0000256" key="1">
    <source>
        <dbReference type="SAM" id="SignalP"/>
    </source>
</evidence>
<comment type="caution">
    <text evidence="3">The sequence shown here is derived from an EMBL/GenBank/DDBJ whole genome shotgun (WGS) entry which is preliminary data.</text>
</comment>
<dbReference type="RefSeq" id="WP_420069757.1">
    <property type="nucleotide sequence ID" value="NZ_JBCHKQ010000003.1"/>
</dbReference>